<gene>
    <name evidence="2" type="ORF">COCSADRAFT_120680</name>
</gene>
<dbReference type="STRING" id="665912.M2T2B2"/>
<dbReference type="PANTHER" id="PTHR33112:SF16">
    <property type="entry name" value="HETEROKARYON INCOMPATIBILITY DOMAIN-CONTAINING PROTEIN"/>
    <property type="match status" value="1"/>
</dbReference>
<dbReference type="eggNOG" id="ENOG502SJ3V">
    <property type="taxonomic scope" value="Eukaryota"/>
</dbReference>
<organism evidence="2 3">
    <name type="scientific">Cochliobolus sativus (strain ND90Pr / ATCC 201652)</name>
    <name type="common">Common root rot and spot blotch fungus</name>
    <name type="synonym">Bipolaris sorokiniana</name>
    <dbReference type="NCBI Taxonomy" id="665912"/>
    <lineage>
        <taxon>Eukaryota</taxon>
        <taxon>Fungi</taxon>
        <taxon>Dikarya</taxon>
        <taxon>Ascomycota</taxon>
        <taxon>Pezizomycotina</taxon>
        <taxon>Dothideomycetes</taxon>
        <taxon>Pleosporomycetidae</taxon>
        <taxon>Pleosporales</taxon>
        <taxon>Pleosporineae</taxon>
        <taxon>Pleosporaceae</taxon>
        <taxon>Bipolaris</taxon>
    </lineage>
</organism>
<dbReference type="RefSeq" id="XP_007701525.1">
    <property type="nucleotide sequence ID" value="XM_007703335.1"/>
</dbReference>
<sequence length="696" mass="79764">MLCEVCTGVLSKHKGAQKTSTFGYLFTHHKSTKALQQSDTHCLICTKLAKTLSPDTDLSQDQPLDILAVLNKERFYNLSDLKKTAQNWMKDCKCASFWEEPGAKWYPRRLLDLQELRASPDPHNTKIRLVESKDYIFEQDTCSISDCLPSKHQNDRYVTLSHCWGNPKLGSPPPLSMTFKNEERFKTEGVIVKELPKTFRDAVVFAAGLEKVGFIWIDSLCIRQPIKEDGENEEEQLQDWFEQTRHMGNVYRKAFLNLSATAAYDAKGGLFFDPCPEPLRENNIDVYYPERPYPTLENSVEETDAHIRCSLIDTSAWDDLVENSPVNQRAWVFQERLLAPRVLHFGYNQLAWECHEFNSSESYSWSELAIKPSGTDGFADRSHLKHLTVAAGRSFREARFISFLDHDKHIKDIYIYELWKKIVEAYSRTQLTKHNDKLTALGGIAKLFQDELFSPDHSQTYVAGLWSRHIGSQLLWTANQIYRGNDTYDNPGQRHPESGPSWSWASITTPHGITYSDITDYASLQDKYIKTIFFKVISHTVFPADPNNPFGMLKSAHILLAPDHLHAINLIQRPAGYGIPYTWHLKPNSAPKLRIEYANIYLDAPTSDTDIFGPDAQLYCMPGAYAKRTMRNEDRDLYCLMLKYEGSVVLESSEPGKGKVEYRAFRRVGVTKVAKMGRKELEILREGETQEVICLR</sequence>
<feature type="domain" description="Heterokaryon incompatibility" evidence="1">
    <location>
        <begin position="157"/>
        <end position="335"/>
    </location>
</feature>
<dbReference type="PANTHER" id="PTHR33112">
    <property type="entry name" value="DOMAIN PROTEIN, PUTATIVE-RELATED"/>
    <property type="match status" value="1"/>
</dbReference>
<protein>
    <recommendedName>
        <fullName evidence="1">Heterokaryon incompatibility domain-containing protein</fullName>
    </recommendedName>
</protein>
<dbReference type="OMA" id="VGFIWID"/>
<dbReference type="HOGENOM" id="CLU_002639_5_0_1"/>
<reference evidence="2 3" key="1">
    <citation type="journal article" date="2012" name="PLoS Pathog.">
        <title>Diverse lifestyles and strategies of plant pathogenesis encoded in the genomes of eighteen Dothideomycetes fungi.</title>
        <authorList>
            <person name="Ohm R.A."/>
            <person name="Feau N."/>
            <person name="Henrissat B."/>
            <person name="Schoch C.L."/>
            <person name="Horwitz B.A."/>
            <person name="Barry K.W."/>
            <person name="Condon B.J."/>
            <person name="Copeland A.C."/>
            <person name="Dhillon B."/>
            <person name="Glaser F."/>
            <person name="Hesse C.N."/>
            <person name="Kosti I."/>
            <person name="LaButti K."/>
            <person name="Lindquist E.A."/>
            <person name="Lucas S."/>
            <person name="Salamov A.A."/>
            <person name="Bradshaw R.E."/>
            <person name="Ciuffetti L."/>
            <person name="Hamelin R.C."/>
            <person name="Kema G.H.J."/>
            <person name="Lawrence C."/>
            <person name="Scott J.A."/>
            <person name="Spatafora J.W."/>
            <person name="Turgeon B.G."/>
            <person name="de Wit P.J.G.M."/>
            <person name="Zhong S."/>
            <person name="Goodwin S.B."/>
            <person name="Grigoriev I.V."/>
        </authorList>
    </citation>
    <scope>NUCLEOTIDE SEQUENCE [LARGE SCALE GENOMIC DNA]</scope>
    <source>
        <strain evidence="3">ND90Pr / ATCC 201652</strain>
    </source>
</reference>
<name>M2T2B2_COCSN</name>
<dbReference type="InterPro" id="IPR010730">
    <property type="entry name" value="HET"/>
</dbReference>
<dbReference type="Proteomes" id="UP000016934">
    <property type="component" value="Unassembled WGS sequence"/>
</dbReference>
<proteinExistence type="predicted"/>
<dbReference type="KEGG" id="bsc:COCSADRAFT_120680"/>
<evidence type="ECO:0000259" key="1">
    <source>
        <dbReference type="Pfam" id="PF06985"/>
    </source>
</evidence>
<accession>M2T2B2</accession>
<dbReference type="AlphaFoldDB" id="M2T2B2"/>
<dbReference type="GeneID" id="19130456"/>
<dbReference type="EMBL" id="KB445645">
    <property type="protein sequence ID" value="EMD63346.1"/>
    <property type="molecule type" value="Genomic_DNA"/>
</dbReference>
<evidence type="ECO:0000313" key="2">
    <source>
        <dbReference type="EMBL" id="EMD63346.1"/>
    </source>
</evidence>
<dbReference type="Pfam" id="PF06985">
    <property type="entry name" value="HET"/>
    <property type="match status" value="1"/>
</dbReference>
<reference evidence="3" key="2">
    <citation type="journal article" date="2013" name="PLoS Genet.">
        <title>Comparative genome structure, secondary metabolite, and effector coding capacity across Cochliobolus pathogens.</title>
        <authorList>
            <person name="Condon B.J."/>
            <person name="Leng Y."/>
            <person name="Wu D."/>
            <person name="Bushley K.E."/>
            <person name="Ohm R.A."/>
            <person name="Otillar R."/>
            <person name="Martin J."/>
            <person name="Schackwitz W."/>
            <person name="Grimwood J."/>
            <person name="MohdZainudin N."/>
            <person name="Xue C."/>
            <person name="Wang R."/>
            <person name="Manning V.A."/>
            <person name="Dhillon B."/>
            <person name="Tu Z.J."/>
            <person name="Steffenson B.J."/>
            <person name="Salamov A."/>
            <person name="Sun H."/>
            <person name="Lowry S."/>
            <person name="LaButti K."/>
            <person name="Han J."/>
            <person name="Copeland A."/>
            <person name="Lindquist E."/>
            <person name="Barry K."/>
            <person name="Schmutz J."/>
            <person name="Baker S.E."/>
            <person name="Ciuffetti L.M."/>
            <person name="Grigoriev I.V."/>
            <person name="Zhong S."/>
            <person name="Turgeon B.G."/>
        </authorList>
    </citation>
    <scope>NUCLEOTIDE SEQUENCE [LARGE SCALE GENOMIC DNA]</scope>
    <source>
        <strain evidence="3">ND90Pr / ATCC 201652</strain>
    </source>
</reference>
<dbReference type="OrthoDB" id="5362512at2759"/>
<evidence type="ECO:0000313" key="3">
    <source>
        <dbReference type="Proteomes" id="UP000016934"/>
    </source>
</evidence>
<keyword evidence="3" id="KW-1185">Reference proteome</keyword>